<comment type="subcellular location">
    <subcellularLocation>
        <location evidence="7">Membrane</location>
        <topology evidence="7">Multi-pass membrane protein</topology>
    </subcellularLocation>
</comment>
<protein>
    <recommendedName>
        <fullName evidence="3 7">Defect at low temperature protein 1</fullName>
    </recommendedName>
</protein>
<reference evidence="9" key="1">
    <citation type="submission" date="2023-03" db="EMBL/GenBank/DDBJ databases">
        <title>Complete genome of Cladonia borealis.</title>
        <authorList>
            <person name="Park H."/>
        </authorList>
    </citation>
    <scope>NUCLEOTIDE SEQUENCE</scope>
    <source>
        <strain evidence="9">ANT050790</strain>
    </source>
</reference>
<proteinExistence type="inferred from homology"/>
<evidence type="ECO:0000256" key="5">
    <source>
        <dbReference type="ARBA" id="ARBA00022989"/>
    </source>
</evidence>
<feature type="transmembrane region" description="Helical" evidence="7">
    <location>
        <begin position="12"/>
        <end position="32"/>
    </location>
</feature>
<feature type="compositionally biased region" description="Polar residues" evidence="8">
    <location>
        <begin position="315"/>
        <end position="329"/>
    </location>
</feature>
<keyword evidence="10" id="KW-1185">Reference proteome</keyword>
<comment type="similarity">
    <text evidence="2 7">Belongs to the DLT1 family.</text>
</comment>
<evidence type="ECO:0000256" key="6">
    <source>
        <dbReference type="ARBA" id="ARBA00023136"/>
    </source>
</evidence>
<feature type="compositionally biased region" description="Basic and acidic residues" evidence="8">
    <location>
        <begin position="117"/>
        <end position="130"/>
    </location>
</feature>
<dbReference type="EMBL" id="JAFEKC020000006">
    <property type="protein sequence ID" value="KAK0513925.1"/>
    <property type="molecule type" value="Genomic_DNA"/>
</dbReference>
<accession>A0AA39R322</accession>
<feature type="compositionally biased region" description="Low complexity" evidence="8">
    <location>
        <begin position="331"/>
        <end position="352"/>
    </location>
</feature>
<keyword evidence="6 7" id="KW-0472">Membrane</keyword>
<keyword evidence="5 7" id="KW-1133">Transmembrane helix</keyword>
<feature type="compositionally biased region" description="Polar residues" evidence="8">
    <location>
        <begin position="360"/>
        <end position="372"/>
    </location>
</feature>
<feature type="compositionally biased region" description="Polar residues" evidence="8">
    <location>
        <begin position="132"/>
        <end position="147"/>
    </location>
</feature>
<dbReference type="AlphaFoldDB" id="A0AA39R322"/>
<evidence type="ECO:0000256" key="7">
    <source>
        <dbReference type="RuleBase" id="RU367100"/>
    </source>
</evidence>
<sequence length="422" mass="45702">MHIKRTRVPFFRIFYSTSFTLLTLILAAALLITPGDQIYQSFRSGQVFHIFIIGGFYLLTFLISILIYGGRLYKNRASLAGIPRDGVPEVGGKVGREVQAGLKRSAMIAYESHPRDLRDDKAGRGIEKQSRLGRSSTGRQSQDSAQSFEPVWGPISHPGWSSPSSLDLPNLHYETVILELSNLIEAKAVSLAPIDPSYDLSTAPPSDEPPPLDPLAISLLERPATMGLRDYITHLTTLEMISPASVGTTFLTLYETARFSEIPLTEPEFRNLMAVFAEVLRNMKPLDPASIDSLHAEFEDGMSSSSSSVSSKASLATNETVQRTPQPDTWHSASSSASTSSGGSTHNTTHTAPSRPVASRNISSVSRLTRASGQRGIKTPSLGSLRRVRTGTDSTGAGSVIRLAEAAGPLDLPYTIYTDHDA</sequence>
<dbReference type="PANTHER" id="PTHR40021:SF1">
    <property type="entry name" value="DEFECT AT LOW TEMPERATURE PROTEIN 1"/>
    <property type="match status" value="1"/>
</dbReference>
<dbReference type="Proteomes" id="UP001166286">
    <property type="component" value="Unassembled WGS sequence"/>
</dbReference>
<feature type="region of interest" description="Disordered" evidence="8">
    <location>
        <begin position="117"/>
        <end position="148"/>
    </location>
</feature>
<feature type="compositionally biased region" description="Low complexity" evidence="8">
    <location>
        <begin position="303"/>
        <end position="314"/>
    </location>
</feature>
<feature type="region of interest" description="Disordered" evidence="8">
    <location>
        <begin position="300"/>
        <end position="395"/>
    </location>
</feature>
<organism evidence="9 10">
    <name type="scientific">Cladonia borealis</name>
    <dbReference type="NCBI Taxonomy" id="184061"/>
    <lineage>
        <taxon>Eukaryota</taxon>
        <taxon>Fungi</taxon>
        <taxon>Dikarya</taxon>
        <taxon>Ascomycota</taxon>
        <taxon>Pezizomycotina</taxon>
        <taxon>Lecanoromycetes</taxon>
        <taxon>OSLEUM clade</taxon>
        <taxon>Lecanoromycetidae</taxon>
        <taxon>Lecanorales</taxon>
        <taxon>Lecanorineae</taxon>
        <taxon>Cladoniaceae</taxon>
        <taxon>Cladonia</taxon>
    </lineage>
</organism>
<evidence type="ECO:0000256" key="3">
    <source>
        <dbReference type="ARBA" id="ARBA00021353"/>
    </source>
</evidence>
<dbReference type="InterPro" id="IPR038869">
    <property type="entry name" value="DLT1"/>
</dbReference>
<dbReference type="PANTHER" id="PTHR40021">
    <property type="entry name" value="DEFECT AT LOW TEMPERATURE PROTEIN 1"/>
    <property type="match status" value="1"/>
</dbReference>
<evidence type="ECO:0000313" key="10">
    <source>
        <dbReference type="Proteomes" id="UP001166286"/>
    </source>
</evidence>
<evidence type="ECO:0000256" key="1">
    <source>
        <dbReference type="ARBA" id="ARBA00002489"/>
    </source>
</evidence>
<keyword evidence="4 7" id="KW-0812">Transmembrane</keyword>
<evidence type="ECO:0000256" key="8">
    <source>
        <dbReference type="SAM" id="MobiDB-lite"/>
    </source>
</evidence>
<evidence type="ECO:0000256" key="2">
    <source>
        <dbReference type="ARBA" id="ARBA00005550"/>
    </source>
</evidence>
<comment type="caution">
    <text evidence="9">The sequence shown here is derived from an EMBL/GenBank/DDBJ whole genome shotgun (WGS) entry which is preliminary data.</text>
</comment>
<comment type="function">
    <text evidence="1 7">Required for growth under high-pressure and low-temperature conditions.</text>
</comment>
<name>A0AA39R322_9LECA</name>
<evidence type="ECO:0000256" key="4">
    <source>
        <dbReference type="ARBA" id="ARBA00022692"/>
    </source>
</evidence>
<evidence type="ECO:0000313" key="9">
    <source>
        <dbReference type="EMBL" id="KAK0513925.1"/>
    </source>
</evidence>
<dbReference type="GO" id="GO:0016020">
    <property type="term" value="C:membrane"/>
    <property type="evidence" value="ECO:0007669"/>
    <property type="project" value="UniProtKB-SubCell"/>
</dbReference>
<feature type="transmembrane region" description="Helical" evidence="7">
    <location>
        <begin position="47"/>
        <end position="68"/>
    </location>
</feature>
<gene>
    <name evidence="7" type="primary">DLT1</name>
    <name evidence="9" type="ORF">JMJ35_003647</name>
</gene>